<accession>A0ABS2FJL1</accession>
<evidence type="ECO:0000313" key="3">
    <source>
        <dbReference type="Proteomes" id="UP000767334"/>
    </source>
</evidence>
<dbReference type="Pfam" id="PF00533">
    <property type="entry name" value="BRCT"/>
    <property type="match status" value="2"/>
</dbReference>
<dbReference type="Proteomes" id="UP000767334">
    <property type="component" value="Unassembled WGS sequence"/>
</dbReference>
<feature type="domain" description="BRCT" evidence="1">
    <location>
        <begin position="21"/>
        <end position="105"/>
    </location>
</feature>
<dbReference type="EMBL" id="JACJLL010000161">
    <property type="protein sequence ID" value="MBM6820765.1"/>
    <property type="molecule type" value="Genomic_DNA"/>
</dbReference>
<dbReference type="RefSeq" id="WP_148323894.1">
    <property type="nucleotide sequence ID" value="NZ_JACJLL010000161.1"/>
</dbReference>
<dbReference type="SUPFAM" id="SSF52113">
    <property type="entry name" value="BRCT domain"/>
    <property type="match status" value="2"/>
</dbReference>
<sequence length="194" mass="21833">MQERIDYKNLNFQSAREILGGKNIVFTGRGFLVRGELMRLARQAGANVDSLVTKKCDILIVGEKPGSKLRKAKVLGCDIITISDFKDILEGKIKKEQIEIDDTLNIDLGNEEMIGINILRKNITLFISNDAARERIIRSIKLNGGTIVNNIDENTDILVYQPSSQVNEVLEMAKDLNIEVFTLGEFNKRLIINK</sequence>
<evidence type="ECO:0000313" key="2">
    <source>
        <dbReference type="EMBL" id="MBM6820765.1"/>
    </source>
</evidence>
<feature type="domain" description="BRCT" evidence="1">
    <location>
        <begin position="115"/>
        <end position="194"/>
    </location>
</feature>
<comment type="caution">
    <text evidence="2">The sequence shown here is derived from an EMBL/GenBank/DDBJ whole genome shotgun (WGS) entry which is preliminary data.</text>
</comment>
<organism evidence="2 3">
    <name type="scientific">Clostridium saudiense</name>
    <dbReference type="NCBI Taxonomy" id="1414720"/>
    <lineage>
        <taxon>Bacteria</taxon>
        <taxon>Bacillati</taxon>
        <taxon>Bacillota</taxon>
        <taxon>Clostridia</taxon>
        <taxon>Eubacteriales</taxon>
        <taxon>Clostridiaceae</taxon>
        <taxon>Clostridium</taxon>
    </lineage>
</organism>
<name>A0ABS2FJL1_9CLOT</name>
<gene>
    <name evidence="2" type="ORF">H6A19_15725</name>
</gene>
<proteinExistence type="predicted"/>
<dbReference type="Gene3D" id="3.40.50.10190">
    <property type="entry name" value="BRCT domain"/>
    <property type="match status" value="2"/>
</dbReference>
<protein>
    <recommendedName>
        <fullName evidence="1">BRCT domain-containing protein</fullName>
    </recommendedName>
</protein>
<evidence type="ECO:0000259" key="1">
    <source>
        <dbReference type="PROSITE" id="PS50172"/>
    </source>
</evidence>
<dbReference type="InterPro" id="IPR001357">
    <property type="entry name" value="BRCT_dom"/>
</dbReference>
<dbReference type="PROSITE" id="PS50172">
    <property type="entry name" value="BRCT"/>
    <property type="match status" value="2"/>
</dbReference>
<keyword evidence="3" id="KW-1185">Reference proteome</keyword>
<dbReference type="InterPro" id="IPR036420">
    <property type="entry name" value="BRCT_dom_sf"/>
</dbReference>
<dbReference type="SMART" id="SM00292">
    <property type="entry name" value="BRCT"/>
    <property type="match status" value="2"/>
</dbReference>
<dbReference type="CDD" id="cd17748">
    <property type="entry name" value="BRCT_DNA_ligase_like"/>
    <property type="match status" value="1"/>
</dbReference>
<reference evidence="2 3" key="1">
    <citation type="journal article" date="2021" name="Sci. Rep.">
        <title>The distribution of antibiotic resistance genes in chicken gut microbiota commensals.</title>
        <authorList>
            <person name="Juricova H."/>
            <person name="Matiasovicova J."/>
            <person name="Kubasova T."/>
            <person name="Cejkova D."/>
            <person name="Rychlik I."/>
        </authorList>
    </citation>
    <scope>NUCLEOTIDE SEQUENCE [LARGE SCALE GENOMIC DNA]</scope>
    <source>
        <strain evidence="2 3">An435</strain>
    </source>
</reference>